<proteinExistence type="inferred from homology"/>
<dbReference type="AlphaFoldDB" id="A0A2K8Z422"/>
<evidence type="ECO:0000313" key="10">
    <source>
        <dbReference type="EMBL" id="AUD04612.1"/>
    </source>
</evidence>
<dbReference type="InterPro" id="IPR002470">
    <property type="entry name" value="Peptidase_S9A"/>
</dbReference>
<dbReference type="PRINTS" id="PR00862">
    <property type="entry name" value="PROLIGOPTASE"/>
</dbReference>
<dbReference type="Pfam" id="PF02897">
    <property type="entry name" value="Peptidase_S9_N"/>
    <property type="match status" value="1"/>
</dbReference>
<reference evidence="10 11" key="1">
    <citation type="submission" date="2017-11" db="EMBL/GenBank/DDBJ databases">
        <title>Taxonomic description and genome sequences of Spirosoma HA7 sp. nov., isolated from pollen microhabitat of Corylus avellana.</title>
        <authorList>
            <person name="Ambika Manirajan B."/>
            <person name="Suarez C."/>
            <person name="Ratering S."/>
            <person name="Geissler-Plaum R."/>
            <person name="Cardinale M."/>
            <person name="Sylvia S."/>
        </authorList>
    </citation>
    <scope>NUCLEOTIDE SEQUENCE [LARGE SCALE GENOMIC DNA]</scope>
    <source>
        <strain evidence="10 11">HA7</strain>
    </source>
</reference>
<dbReference type="GO" id="GO:0004252">
    <property type="term" value="F:serine-type endopeptidase activity"/>
    <property type="evidence" value="ECO:0007669"/>
    <property type="project" value="InterPro"/>
</dbReference>
<dbReference type="OrthoDB" id="9801421at2"/>
<accession>A0A2K8Z422</accession>
<dbReference type="Gene3D" id="2.130.10.120">
    <property type="entry name" value="Prolyl oligopeptidase, N-terminal domain"/>
    <property type="match status" value="1"/>
</dbReference>
<evidence type="ECO:0000256" key="6">
    <source>
        <dbReference type="ARBA" id="ARBA00081187"/>
    </source>
</evidence>
<organism evidence="10 11">
    <name type="scientific">Spirosoma pollinicola</name>
    <dbReference type="NCBI Taxonomy" id="2057025"/>
    <lineage>
        <taxon>Bacteria</taxon>
        <taxon>Pseudomonadati</taxon>
        <taxon>Bacteroidota</taxon>
        <taxon>Cytophagia</taxon>
        <taxon>Cytophagales</taxon>
        <taxon>Cytophagaceae</taxon>
        <taxon>Spirosoma</taxon>
    </lineage>
</organism>
<dbReference type="InterPro" id="IPR023302">
    <property type="entry name" value="Pept_S9A_N"/>
</dbReference>
<evidence type="ECO:0000256" key="3">
    <source>
        <dbReference type="ARBA" id="ARBA00022801"/>
    </source>
</evidence>
<dbReference type="SUPFAM" id="SSF53474">
    <property type="entry name" value="alpha/beta-Hydrolases"/>
    <property type="match status" value="1"/>
</dbReference>
<dbReference type="Gene3D" id="3.40.50.1820">
    <property type="entry name" value="alpha/beta hydrolase"/>
    <property type="match status" value="1"/>
</dbReference>
<dbReference type="PANTHER" id="PTHR11757:SF19">
    <property type="entry name" value="PROLYL ENDOPEPTIDASE-LIKE"/>
    <property type="match status" value="1"/>
</dbReference>
<dbReference type="FunFam" id="3.40.50.1820:FF:000005">
    <property type="entry name" value="Prolyl endopeptidase"/>
    <property type="match status" value="1"/>
</dbReference>
<dbReference type="KEGG" id="spir:CWM47_23840"/>
<protein>
    <recommendedName>
        <fullName evidence="6">Proline-specific endopeptidase</fullName>
    </recommendedName>
</protein>
<comment type="function">
    <text evidence="5">Cleaves peptide bonds on the C-terminal side of prolyl residues within peptides that are up to approximately 30 amino acids long. Has an absolute requirement for an X-Pro bond in the trans configuration immediately preceding the Pro-Y scissible bond.</text>
</comment>
<keyword evidence="11" id="KW-1185">Reference proteome</keyword>
<dbReference type="Proteomes" id="UP000232883">
    <property type="component" value="Chromosome"/>
</dbReference>
<gene>
    <name evidence="10" type="ORF">CWM47_23840</name>
</gene>
<feature type="domain" description="Peptidase S9A N-terminal" evidence="9">
    <location>
        <begin position="38"/>
        <end position="445"/>
    </location>
</feature>
<dbReference type="EMBL" id="CP025096">
    <property type="protein sequence ID" value="AUD04612.1"/>
    <property type="molecule type" value="Genomic_DNA"/>
</dbReference>
<keyword evidence="2" id="KW-0645">Protease</keyword>
<evidence type="ECO:0000256" key="1">
    <source>
        <dbReference type="ARBA" id="ARBA00005228"/>
    </source>
</evidence>
<keyword evidence="3 10" id="KW-0378">Hydrolase</keyword>
<keyword evidence="4" id="KW-0720">Serine protease</keyword>
<keyword evidence="7" id="KW-0732">Signal</keyword>
<evidence type="ECO:0000259" key="8">
    <source>
        <dbReference type="Pfam" id="PF00326"/>
    </source>
</evidence>
<dbReference type="InterPro" id="IPR051543">
    <property type="entry name" value="Serine_Peptidase_S9A"/>
</dbReference>
<dbReference type="InterPro" id="IPR029058">
    <property type="entry name" value="AB_hydrolase_fold"/>
</dbReference>
<evidence type="ECO:0000256" key="2">
    <source>
        <dbReference type="ARBA" id="ARBA00022670"/>
    </source>
</evidence>
<sequence length="722" mass="82288">MKRICLLFITSLTLYSMTQAQPITPPKAAVKPKDLITNGHKRTDNYYYLNERENPVVIKYLNDENAYLDKVLAPVKDLQTKLFEEMKGRIKQQDESVPYKEGAYYYYTRFITGGEYPIYCRKKGSLEGTEEIMFDGNAMAKGHNYYQIGGFEVSDNDELAIFGEDTVSRRLYTLRVKNLKTGKLYPEAIPNTEAGSFAWATDNKTLFYIKKDPQTLLGYQVYRHVLGSDPKADVLVYEEKDNQFYMGLGRSKSKKYITIGSDHNGVATEYRLLEASKPLGEFVTFLPRQKGHEYDIVHYKDKFYIRTNWKAENFRLMEVPDNYSSSSPKTKGGEAMTDRNAWKEVIAHRPDVYLENMDVFANHLVLGERQAGLTKIRVIKQQRSGDPAKADEYLNFGEPAYVAGIGYNPDFNTNVLRYSYSSLTTPSSTFDYNMDTKEKTLKKQQEVLGGFDKNNYVSERFYATARDGVKVPVSLVYRKGTKLDGSAPLLQYSYGSYGYSTDPGFSSTRLSLLDRGFIFAIAHIRGGQEMGRHWYEDGKMLKKKNTFNDFVDVSDYLIKHKYTSTDKLFAMGGSAGGLLMGAVINQAPQLYRGVVAAVPFVDVVTTMLDESIPLTTGEFEEWGNPKNKEYYDYMLSYSPYDNVEKKAYPNMLVTTGLHDSQVQYWEPAKWVAKLRTLKTDNNQLLLHTNMEAGHGGASGRFQALKEIALEYAFMLNLVGERQ</sequence>
<evidence type="ECO:0000313" key="11">
    <source>
        <dbReference type="Proteomes" id="UP000232883"/>
    </source>
</evidence>
<name>A0A2K8Z422_9BACT</name>
<dbReference type="RefSeq" id="WP_100990677.1">
    <property type="nucleotide sequence ID" value="NZ_CP025096.1"/>
</dbReference>
<feature type="signal peptide" evidence="7">
    <location>
        <begin position="1"/>
        <end position="20"/>
    </location>
</feature>
<feature type="chain" id="PRO_5014920803" description="Proline-specific endopeptidase" evidence="7">
    <location>
        <begin position="21"/>
        <end position="722"/>
    </location>
</feature>
<dbReference type="Pfam" id="PF00326">
    <property type="entry name" value="Peptidase_S9"/>
    <property type="match status" value="1"/>
</dbReference>
<comment type="similarity">
    <text evidence="1">Belongs to the peptidase S9A family.</text>
</comment>
<evidence type="ECO:0000256" key="7">
    <source>
        <dbReference type="SAM" id="SignalP"/>
    </source>
</evidence>
<dbReference type="GO" id="GO:0006508">
    <property type="term" value="P:proteolysis"/>
    <property type="evidence" value="ECO:0007669"/>
    <property type="project" value="UniProtKB-KW"/>
</dbReference>
<evidence type="ECO:0000259" key="9">
    <source>
        <dbReference type="Pfam" id="PF02897"/>
    </source>
</evidence>
<evidence type="ECO:0000256" key="4">
    <source>
        <dbReference type="ARBA" id="ARBA00022825"/>
    </source>
</evidence>
<dbReference type="SUPFAM" id="SSF50993">
    <property type="entry name" value="Peptidase/esterase 'gauge' domain"/>
    <property type="match status" value="1"/>
</dbReference>
<feature type="domain" description="Peptidase S9 prolyl oligopeptidase catalytic" evidence="8">
    <location>
        <begin position="505"/>
        <end position="719"/>
    </location>
</feature>
<dbReference type="PANTHER" id="PTHR11757">
    <property type="entry name" value="PROTEASE FAMILY S9A OLIGOPEPTIDASE"/>
    <property type="match status" value="1"/>
</dbReference>
<evidence type="ECO:0000256" key="5">
    <source>
        <dbReference type="ARBA" id="ARBA00060121"/>
    </source>
</evidence>
<dbReference type="InterPro" id="IPR001375">
    <property type="entry name" value="Peptidase_S9_cat"/>
</dbReference>